<keyword evidence="3" id="KW-1185">Reference proteome</keyword>
<accession>A0AAV7UI29</accession>
<feature type="region of interest" description="Disordered" evidence="1">
    <location>
        <begin position="1"/>
        <end position="43"/>
    </location>
</feature>
<gene>
    <name evidence="2" type="ORF">NDU88_005418</name>
</gene>
<sequence length="89" mass="9827">MQEEAQAVSVSHEYGDEDTTWLDNDEGSVEEGEIREEDGMDEEMARCGSRSRYERHLALDCGTLFYKRGAVPGAQNLHWCQSGAGSGAI</sequence>
<evidence type="ECO:0000256" key="1">
    <source>
        <dbReference type="SAM" id="MobiDB-lite"/>
    </source>
</evidence>
<protein>
    <submittedName>
        <fullName evidence="2">Uncharacterized protein</fullName>
    </submittedName>
</protein>
<dbReference type="AlphaFoldDB" id="A0AAV7UI29"/>
<name>A0AAV7UI29_PLEWA</name>
<comment type="caution">
    <text evidence="2">The sequence shown here is derived from an EMBL/GenBank/DDBJ whole genome shotgun (WGS) entry which is preliminary data.</text>
</comment>
<organism evidence="2 3">
    <name type="scientific">Pleurodeles waltl</name>
    <name type="common">Iberian ribbed newt</name>
    <dbReference type="NCBI Taxonomy" id="8319"/>
    <lineage>
        <taxon>Eukaryota</taxon>
        <taxon>Metazoa</taxon>
        <taxon>Chordata</taxon>
        <taxon>Craniata</taxon>
        <taxon>Vertebrata</taxon>
        <taxon>Euteleostomi</taxon>
        <taxon>Amphibia</taxon>
        <taxon>Batrachia</taxon>
        <taxon>Caudata</taxon>
        <taxon>Salamandroidea</taxon>
        <taxon>Salamandridae</taxon>
        <taxon>Pleurodelinae</taxon>
        <taxon>Pleurodeles</taxon>
    </lineage>
</organism>
<evidence type="ECO:0000313" key="3">
    <source>
        <dbReference type="Proteomes" id="UP001066276"/>
    </source>
</evidence>
<dbReference type="EMBL" id="JANPWB010000005">
    <property type="protein sequence ID" value="KAJ1188659.1"/>
    <property type="molecule type" value="Genomic_DNA"/>
</dbReference>
<evidence type="ECO:0000313" key="2">
    <source>
        <dbReference type="EMBL" id="KAJ1188659.1"/>
    </source>
</evidence>
<proteinExistence type="predicted"/>
<dbReference type="Proteomes" id="UP001066276">
    <property type="component" value="Chromosome 3_1"/>
</dbReference>
<reference evidence="2" key="1">
    <citation type="journal article" date="2022" name="bioRxiv">
        <title>Sequencing and chromosome-scale assembly of the giantPleurodeles waltlgenome.</title>
        <authorList>
            <person name="Brown T."/>
            <person name="Elewa A."/>
            <person name="Iarovenko S."/>
            <person name="Subramanian E."/>
            <person name="Araus A.J."/>
            <person name="Petzold A."/>
            <person name="Susuki M."/>
            <person name="Suzuki K.-i.T."/>
            <person name="Hayashi T."/>
            <person name="Toyoda A."/>
            <person name="Oliveira C."/>
            <person name="Osipova E."/>
            <person name="Leigh N.D."/>
            <person name="Simon A."/>
            <person name="Yun M.H."/>
        </authorList>
    </citation>
    <scope>NUCLEOTIDE SEQUENCE</scope>
    <source>
        <strain evidence="2">20211129_DDA</strain>
        <tissue evidence="2">Liver</tissue>
    </source>
</reference>
<feature type="compositionally biased region" description="Acidic residues" evidence="1">
    <location>
        <begin position="15"/>
        <end position="42"/>
    </location>
</feature>